<dbReference type="Proteomes" id="UP000077266">
    <property type="component" value="Unassembled WGS sequence"/>
</dbReference>
<dbReference type="InParanoid" id="A0A165NPJ5"/>
<proteinExistence type="inferred from homology"/>
<dbReference type="EC" id="3.1.26.4" evidence="3"/>
<evidence type="ECO:0000256" key="2">
    <source>
        <dbReference type="ARBA" id="ARBA00005300"/>
    </source>
</evidence>
<dbReference type="GO" id="GO:0046872">
    <property type="term" value="F:metal ion binding"/>
    <property type="evidence" value="ECO:0007669"/>
    <property type="project" value="UniProtKB-KW"/>
</dbReference>
<dbReference type="Pfam" id="PF00075">
    <property type="entry name" value="RNase_H"/>
    <property type="match status" value="1"/>
</dbReference>
<evidence type="ECO:0000256" key="1">
    <source>
        <dbReference type="ARBA" id="ARBA00000077"/>
    </source>
</evidence>
<dbReference type="InterPro" id="IPR050092">
    <property type="entry name" value="RNase_H"/>
</dbReference>
<dbReference type="PANTHER" id="PTHR10642:SF26">
    <property type="entry name" value="RIBONUCLEASE H1"/>
    <property type="match status" value="1"/>
</dbReference>
<name>A0A165NPJ5_EXIGL</name>
<protein>
    <recommendedName>
        <fullName evidence="3">ribonuclease H</fullName>
        <ecNumber evidence="3">3.1.26.4</ecNumber>
    </recommendedName>
</protein>
<keyword evidence="5" id="KW-0479">Metal-binding</keyword>
<reference evidence="9 10" key="1">
    <citation type="journal article" date="2016" name="Mol. Biol. Evol.">
        <title>Comparative Genomics of Early-Diverging Mushroom-Forming Fungi Provides Insights into the Origins of Lignocellulose Decay Capabilities.</title>
        <authorList>
            <person name="Nagy L.G."/>
            <person name="Riley R."/>
            <person name="Tritt A."/>
            <person name="Adam C."/>
            <person name="Daum C."/>
            <person name="Floudas D."/>
            <person name="Sun H."/>
            <person name="Yadav J.S."/>
            <person name="Pangilinan J."/>
            <person name="Larsson K.H."/>
            <person name="Matsuura K."/>
            <person name="Barry K."/>
            <person name="Labutti K."/>
            <person name="Kuo R."/>
            <person name="Ohm R.A."/>
            <person name="Bhattacharya S.S."/>
            <person name="Shirouzu T."/>
            <person name="Yoshinaga Y."/>
            <person name="Martin F.M."/>
            <person name="Grigoriev I.V."/>
            <person name="Hibbett D.S."/>
        </authorList>
    </citation>
    <scope>NUCLEOTIDE SEQUENCE [LARGE SCALE GENOMIC DNA]</scope>
    <source>
        <strain evidence="9 10">HHB12029</strain>
    </source>
</reference>
<dbReference type="AlphaFoldDB" id="A0A165NPJ5"/>
<keyword evidence="4" id="KW-0540">Nuclease</keyword>
<dbReference type="InterPro" id="IPR036397">
    <property type="entry name" value="RNaseH_sf"/>
</dbReference>
<evidence type="ECO:0000256" key="6">
    <source>
        <dbReference type="ARBA" id="ARBA00022759"/>
    </source>
</evidence>
<keyword evidence="6" id="KW-0255">Endonuclease</keyword>
<comment type="similarity">
    <text evidence="2">Belongs to the RNase H family.</text>
</comment>
<organism evidence="9 10">
    <name type="scientific">Exidia glandulosa HHB12029</name>
    <dbReference type="NCBI Taxonomy" id="1314781"/>
    <lineage>
        <taxon>Eukaryota</taxon>
        <taxon>Fungi</taxon>
        <taxon>Dikarya</taxon>
        <taxon>Basidiomycota</taxon>
        <taxon>Agaricomycotina</taxon>
        <taxon>Agaricomycetes</taxon>
        <taxon>Auriculariales</taxon>
        <taxon>Exidiaceae</taxon>
        <taxon>Exidia</taxon>
    </lineage>
</organism>
<evidence type="ECO:0000256" key="4">
    <source>
        <dbReference type="ARBA" id="ARBA00022722"/>
    </source>
</evidence>
<evidence type="ECO:0000256" key="7">
    <source>
        <dbReference type="ARBA" id="ARBA00022801"/>
    </source>
</evidence>
<keyword evidence="7" id="KW-0378">Hydrolase</keyword>
<evidence type="ECO:0000313" key="10">
    <source>
        <dbReference type="Proteomes" id="UP000077266"/>
    </source>
</evidence>
<dbReference type="InterPro" id="IPR012337">
    <property type="entry name" value="RNaseH-like_sf"/>
</dbReference>
<dbReference type="STRING" id="1314781.A0A165NPJ5"/>
<dbReference type="EMBL" id="KV425896">
    <property type="protein sequence ID" value="KZW01036.1"/>
    <property type="molecule type" value="Genomic_DNA"/>
</dbReference>
<dbReference type="Gene3D" id="3.30.420.10">
    <property type="entry name" value="Ribonuclease H-like superfamily/Ribonuclease H"/>
    <property type="match status" value="1"/>
</dbReference>
<evidence type="ECO:0000313" key="9">
    <source>
        <dbReference type="EMBL" id="KZW01036.1"/>
    </source>
</evidence>
<gene>
    <name evidence="9" type="ORF">EXIGLDRAFT_574197</name>
</gene>
<accession>A0A165NPJ5</accession>
<dbReference type="CDD" id="cd09280">
    <property type="entry name" value="RNase_HI_eukaryote_like"/>
    <property type="match status" value="1"/>
</dbReference>
<dbReference type="PROSITE" id="PS50879">
    <property type="entry name" value="RNASE_H_1"/>
    <property type="match status" value="1"/>
</dbReference>
<feature type="domain" description="RNase H type-1" evidence="8">
    <location>
        <begin position="27"/>
        <end position="167"/>
    </location>
</feature>
<dbReference type="OrthoDB" id="245563at2759"/>
<feature type="non-terminal residue" evidence="9">
    <location>
        <position position="167"/>
    </location>
</feature>
<comment type="catalytic activity">
    <reaction evidence="1">
        <text>Endonucleolytic cleavage to 5'-phosphomonoester.</text>
        <dbReference type="EC" id="3.1.26.4"/>
    </reaction>
</comment>
<dbReference type="SUPFAM" id="SSF53098">
    <property type="entry name" value="Ribonuclease H-like"/>
    <property type="match status" value="1"/>
</dbReference>
<evidence type="ECO:0000256" key="5">
    <source>
        <dbReference type="ARBA" id="ARBA00022723"/>
    </source>
</evidence>
<evidence type="ECO:0000259" key="8">
    <source>
        <dbReference type="PROSITE" id="PS50879"/>
    </source>
</evidence>
<dbReference type="GO" id="GO:0004523">
    <property type="term" value="F:RNA-DNA hybrid ribonuclease activity"/>
    <property type="evidence" value="ECO:0007669"/>
    <property type="project" value="UniProtKB-EC"/>
</dbReference>
<keyword evidence="10" id="KW-1185">Reference proteome</keyword>
<dbReference type="PANTHER" id="PTHR10642">
    <property type="entry name" value="RIBONUCLEASE H1"/>
    <property type="match status" value="1"/>
</dbReference>
<sequence length="167" mass="18490">MLHDVMTLSVTWEDAMTTLYGAALVQDPNPLEVYTDGSCLNPGTRYAAAGSGIYWGPDCLSNLAVRLPGPEQTNNRAELYAILRALEQCDTMCSLRIYTDSEYAIRSIAEWAPSRSELAWTCCNGDLLRDICLLIRRRLADLTLIWVQAHGKNQHNAEADALARKGA</sequence>
<dbReference type="GO" id="GO:0043137">
    <property type="term" value="P:DNA replication, removal of RNA primer"/>
    <property type="evidence" value="ECO:0007669"/>
    <property type="project" value="TreeGrafter"/>
</dbReference>
<dbReference type="GO" id="GO:0003676">
    <property type="term" value="F:nucleic acid binding"/>
    <property type="evidence" value="ECO:0007669"/>
    <property type="project" value="InterPro"/>
</dbReference>
<evidence type="ECO:0000256" key="3">
    <source>
        <dbReference type="ARBA" id="ARBA00012180"/>
    </source>
</evidence>
<dbReference type="InterPro" id="IPR002156">
    <property type="entry name" value="RNaseH_domain"/>
</dbReference>